<proteinExistence type="predicted"/>
<dbReference type="InterPro" id="IPR001910">
    <property type="entry name" value="Inosine/uridine_hydrolase_dom"/>
</dbReference>
<dbReference type="GO" id="GO:0008477">
    <property type="term" value="F:purine nucleosidase activity"/>
    <property type="evidence" value="ECO:0007669"/>
    <property type="project" value="TreeGrafter"/>
</dbReference>
<feature type="domain" description="Inosine/uridine-preferring nucleoside hydrolase" evidence="3">
    <location>
        <begin position="23"/>
        <end position="259"/>
    </location>
</feature>
<dbReference type="Gene3D" id="3.90.245.10">
    <property type="entry name" value="Ribonucleoside hydrolase-like"/>
    <property type="match status" value="1"/>
</dbReference>
<dbReference type="RefSeq" id="WP_116885697.1">
    <property type="nucleotide sequence ID" value="NZ_CABMMC010000324.1"/>
</dbReference>
<keyword evidence="6" id="KW-1185">Reference proteome</keyword>
<dbReference type="EMBL" id="QEKH01000041">
    <property type="protein sequence ID" value="PVY35580.1"/>
    <property type="molecule type" value="Genomic_DNA"/>
</dbReference>
<dbReference type="InterPro" id="IPR036452">
    <property type="entry name" value="Ribo_hydro-like"/>
</dbReference>
<accession>A0A2U1AGP8</accession>
<name>A0A2U1AGP8_9BACT</name>
<keyword evidence="2" id="KW-0326">Glycosidase</keyword>
<protein>
    <submittedName>
        <fullName evidence="5">Inosine-uridine nucleoside N-ribohydrolase</fullName>
    </submittedName>
    <submittedName>
        <fullName evidence="4">Nucleoside hydrolase</fullName>
    </submittedName>
</protein>
<evidence type="ECO:0000313" key="6">
    <source>
        <dbReference type="Proteomes" id="UP000245959"/>
    </source>
</evidence>
<dbReference type="Proteomes" id="UP000245959">
    <property type="component" value="Unassembled WGS sequence"/>
</dbReference>
<organism evidence="5 6">
    <name type="scientific">Victivallis vadensis</name>
    <dbReference type="NCBI Taxonomy" id="172901"/>
    <lineage>
        <taxon>Bacteria</taxon>
        <taxon>Pseudomonadati</taxon>
        <taxon>Lentisphaerota</taxon>
        <taxon>Lentisphaeria</taxon>
        <taxon>Victivallales</taxon>
        <taxon>Victivallaceae</taxon>
        <taxon>Victivallis</taxon>
    </lineage>
</organism>
<comment type="caution">
    <text evidence="5">The sequence shown here is derived from an EMBL/GenBank/DDBJ whole genome shotgun (WGS) entry which is preliminary data.</text>
</comment>
<evidence type="ECO:0000256" key="1">
    <source>
        <dbReference type="ARBA" id="ARBA00022801"/>
    </source>
</evidence>
<evidence type="ECO:0000259" key="3">
    <source>
        <dbReference type="Pfam" id="PF01156"/>
    </source>
</evidence>
<dbReference type="Pfam" id="PF01156">
    <property type="entry name" value="IU_nuc_hydro"/>
    <property type="match status" value="1"/>
</dbReference>
<evidence type="ECO:0000313" key="7">
    <source>
        <dbReference type="Proteomes" id="UP000576225"/>
    </source>
</evidence>
<dbReference type="GO" id="GO:0005829">
    <property type="term" value="C:cytosol"/>
    <property type="evidence" value="ECO:0007669"/>
    <property type="project" value="TreeGrafter"/>
</dbReference>
<dbReference type="InterPro" id="IPR023186">
    <property type="entry name" value="IUNH"/>
</dbReference>
<gene>
    <name evidence="5" type="ORF">C8D82_14115</name>
    <name evidence="4" type="ORF">HF882_19315</name>
</gene>
<dbReference type="PANTHER" id="PTHR12304">
    <property type="entry name" value="INOSINE-URIDINE PREFERRING NUCLEOSIDE HYDROLASE"/>
    <property type="match status" value="1"/>
</dbReference>
<keyword evidence="1 5" id="KW-0378">Hydrolase</keyword>
<dbReference type="EMBL" id="JABAEW010000056">
    <property type="protein sequence ID" value="NMD88739.1"/>
    <property type="molecule type" value="Genomic_DNA"/>
</dbReference>
<evidence type="ECO:0000256" key="2">
    <source>
        <dbReference type="ARBA" id="ARBA00023295"/>
    </source>
</evidence>
<dbReference type="PANTHER" id="PTHR12304:SF4">
    <property type="entry name" value="URIDINE NUCLEOSIDASE"/>
    <property type="match status" value="1"/>
</dbReference>
<dbReference type="GeneID" id="78296966"/>
<dbReference type="SUPFAM" id="SSF53590">
    <property type="entry name" value="Nucleoside hydrolase"/>
    <property type="match status" value="1"/>
</dbReference>
<evidence type="ECO:0000313" key="4">
    <source>
        <dbReference type="EMBL" id="NMD88739.1"/>
    </source>
</evidence>
<sequence>MNVLTEETMRARLEVPAGRIDAILDTDTFNEVDDQFALAYALFSPEKINLRAVTAAPFFNDRSSGPGDGMEKSYEEIQRILKLAGRDSADFAWRGSANYLPDRHTPVDSPAARRIVELAREAKAAGKVIYVLGIAALTNISSALLMAPEIIDSVVVIWLGGQPHHWPTHGEFNYAQDIPAVQVLFDSGVPLVQVPCASVAELLMVTIPELDVRCKVLGPLGEFLYERTSTYMKERNFDSKVIWDIATVAWFTVPETFASAVHPAPTVDDEGAYRQQPGRHLMRTVYHIGRDAVFTDLFNRLKR</sequence>
<dbReference type="OrthoDB" id="2530052at2"/>
<reference evidence="4 7" key="2">
    <citation type="submission" date="2020-04" db="EMBL/GenBank/DDBJ databases">
        <authorList>
            <person name="Hitch T.C.A."/>
            <person name="Wylensek D."/>
            <person name="Clavel T."/>
        </authorList>
    </citation>
    <scope>NUCLEOTIDE SEQUENCE [LARGE SCALE GENOMIC DNA]</scope>
    <source>
        <strain evidence="4 7">COR2-253-APC-1A</strain>
    </source>
</reference>
<dbReference type="Proteomes" id="UP000576225">
    <property type="component" value="Unassembled WGS sequence"/>
</dbReference>
<dbReference type="AlphaFoldDB" id="A0A2U1AGP8"/>
<dbReference type="GO" id="GO:0006152">
    <property type="term" value="P:purine nucleoside catabolic process"/>
    <property type="evidence" value="ECO:0007669"/>
    <property type="project" value="TreeGrafter"/>
</dbReference>
<evidence type="ECO:0000313" key="5">
    <source>
        <dbReference type="EMBL" id="PVY35580.1"/>
    </source>
</evidence>
<reference evidence="5 6" key="1">
    <citation type="submission" date="2018-04" db="EMBL/GenBank/DDBJ databases">
        <title>Genomic Encyclopedia of Type Strains, Phase IV (KMG-IV): sequencing the most valuable type-strain genomes for metagenomic binning, comparative biology and taxonomic classification.</title>
        <authorList>
            <person name="Goeker M."/>
        </authorList>
    </citation>
    <scope>NUCLEOTIDE SEQUENCE [LARGE SCALE GENOMIC DNA]</scope>
    <source>
        <strain evidence="5 6">DSM 14823</strain>
    </source>
</reference>